<protein>
    <submittedName>
        <fullName evidence="2">Division cluster competence-associated protein</fullName>
        <ecNumber evidence="2">2.7.-.-</ecNumber>
    </submittedName>
</protein>
<dbReference type="GO" id="GO:0016740">
    <property type="term" value="F:transferase activity"/>
    <property type="evidence" value="ECO:0007669"/>
    <property type="project" value="UniProtKB-KW"/>
</dbReference>
<dbReference type="RefSeq" id="WP_002257844.1">
    <property type="nucleotide sequence ID" value="NZ_CP016627.1"/>
</dbReference>
<keyword evidence="2" id="KW-0808">Transferase</keyword>
<dbReference type="EC" id="2.7.-.-" evidence="2"/>
<dbReference type="Proteomes" id="UP000072443">
    <property type="component" value="Unassembled WGS sequence"/>
</dbReference>
<organism evidence="2 3">
    <name type="scientific">Neisseria meningitidis</name>
    <dbReference type="NCBI Taxonomy" id="487"/>
    <lineage>
        <taxon>Bacteria</taxon>
        <taxon>Pseudomonadati</taxon>
        <taxon>Pseudomonadota</taxon>
        <taxon>Betaproteobacteria</taxon>
        <taxon>Neisseriales</taxon>
        <taxon>Neisseriaceae</taxon>
        <taxon>Neisseria</taxon>
    </lineage>
</organism>
<name>A0AB33TZA8_NEIME</name>
<feature type="transmembrane region" description="Helical" evidence="1">
    <location>
        <begin position="43"/>
        <end position="62"/>
    </location>
</feature>
<keyword evidence="1" id="KW-1133">Transmembrane helix</keyword>
<comment type="caution">
    <text evidence="2">The sequence shown here is derived from an EMBL/GenBank/DDBJ whole genome shotgun (WGS) entry which is preliminary data.</text>
</comment>
<gene>
    <name evidence="2" type="primary">dca_2</name>
    <name evidence="2" type="ORF">ERS514591_01358</name>
</gene>
<feature type="transmembrane region" description="Helical" evidence="1">
    <location>
        <begin position="120"/>
        <end position="139"/>
    </location>
</feature>
<keyword evidence="1" id="KW-0472">Membrane</keyword>
<evidence type="ECO:0000256" key="1">
    <source>
        <dbReference type="SAM" id="Phobius"/>
    </source>
</evidence>
<reference evidence="2 3" key="1">
    <citation type="submission" date="2016-02" db="EMBL/GenBank/DDBJ databases">
        <authorList>
            <consortium name="Pathogen Informatics"/>
        </authorList>
    </citation>
    <scope>NUCLEOTIDE SEQUENCE [LARGE SCALE GENOMIC DNA]</scope>
    <source>
        <strain evidence="2 3">2842STDY5881269</strain>
    </source>
</reference>
<feature type="transmembrane region" description="Helical" evidence="1">
    <location>
        <begin position="71"/>
        <end position="90"/>
    </location>
</feature>
<evidence type="ECO:0000313" key="3">
    <source>
        <dbReference type="Proteomes" id="UP000072443"/>
    </source>
</evidence>
<dbReference type="EMBL" id="FEVP01000015">
    <property type="protein sequence ID" value="CWP85076.1"/>
    <property type="molecule type" value="Genomic_DNA"/>
</dbReference>
<proteinExistence type="predicted"/>
<evidence type="ECO:0000313" key="2">
    <source>
        <dbReference type="EMBL" id="CWP85076.1"/>
    </source>
</evidence>
<accession>A0AB33TZA8</accession>
<dbReference type="AlphaFoldDB" id="A0AB33TZA8"/>
<sequence>MKQSARIKNMNQTLKNTLGICALLAFCFGAAIASGYHLEYEYGYRYSAVGALASVVFLLLLARGFPRVSSVVLLIYVGTTALYLPVGWLYGAPSYQIVGSILESNPAEAREFVGNLPGSLYFVQALFFIFGLTVWRYCVSGGGYLLT</sequence>
<keyword evidence="1" id="KW-0812">Transmembrane</keyword>